<keyword evidence="2" id="KW-1185">Reference proteome</keyword>
<dbReference type="Proteomes" id="UP001595935">
    <property type="component" value="Unassembled WGS sequence"/>
</dbReference>
<protein>
    <recommendedName>
        <fullName evidence="3">Lipoprotein</fullName>
    </recommendedName>
</protein>
<evidence type="ECO:0008006" key="3">
    <source>
        <dbReference type="Google" id="ProtNLM"/>
    </source>
</evidence>
<name>A0ABV9PL69_9FLAO</name>
<evidence type="ECO:0000313" key="2">
    <source>
        <dbReference type="Proteomes" id="UP001595935"/>
    </source>
</evidence>
<dbReference type="PROSITE" id="PS51257">
    <property type="entry name" value="PROKAR_LIPOPROTEIN"/>
    <property type="match status" value="1"/>
</dbReference>
<sequence>MKIHTLFFLLLLIGCQKPKPAESAAKKTVSEKHKVANVADPFISSDTIHFYAEGETSSTNYILANLVDQKVDKDSIVISRYQLDFYENKTKTASSKVTINGYEKGSEWSATYGLSSESTNTSSFIQVSFGYPACGYNQSHYLYHLKNKNLQLVYEWDSMTDSGWGSWVEFDNPTAKNDPETFYCKRVAFEPEEDDDNMGTVTHSDSIEFRLSGNHWKNQLLSVQEKVYYQKKVSFDDFYKQK</sequence>
<reference evidence="2" key="1">
    <citation type="journal article" date="2019" name="Int. J. Syst. Evol. Microbiol.">
        <title>The Global Catalogue of Microorganisms (GCM) 10K type strain sequencing project: providing services to taxonomists for standard genome sequencing and annotation.</title>
        <authorList>
            <consortium name="The Broad Institute Genomics Platform"/>
            <consortium name="The Broad Institute Genome Sequencing Center for Infectious Disease"/>
            <person name="Wu L."/>
            <person name="Ma J."/>
        </authorList>
    </citation>
    <scope>NUCLEOTIDE SEQUENCE [LARGE SCALE GENOMIC DNA]</scope>
    <source>
        <strain evidence="2">WYCCWR 13023</strain>
    </source>
</reference>
<proteinExistence type="predicted"/>
<accession>A0ABV9PL69</accession>
<evidence type="ECO:0000313" key="1">
    <source>
        <dbReference type="EMBL" id="MFC4750191.1"/>
    </source>
</evidence>
<gene>
    <name evidence="1" type="ORF">ACFO5S_22250</name>
</gene>
<dbReference type="RefSeq" id="WP_213260185.1">
    <property type="nucleotide sequence ID" value="NZ_JAGYWA010000013.1"/>
</dbReference>
<dbReference type="EMBL" id="JBHSGV010000013">
    <property type="protein sequence ID" value="MFC4750191.1"/>
    <property type="molecule type" value="Genomic_DNA"/>
</dbReference>
<comment type="caution">
    <text evidence="1">The sequence shown here is derived from an EMBL/GenBank/DDBJ whole genome shotgun (WGS) entry which is preliminary data.</text>
</comment>
<organism evidence="1 2">
    <name type="scientific">Flavobacterium branchiicola</name>
    <dbReference type="NCBI Taxonomy" id="1114875"/>
    <lineage>
        <taxon>Bacteria</taxon>
        <taxon>Pseudomonadati</taxon>
        <taxon>Bacteroidota</taxon>
        <taxon>Flavobacteriia</taxon>
        <taxon>Flavobacteriales</taxon>
        <taxon>Flavobacteriaceae</taxon>
        <taxon>Flavobacterium</taxon>
    </lineage>
</organism>